<evidence type="ECO:0000313" key="4">
    <source>
        <dbReference type="Proteomes" id="UP001165384"/>
    </source>
</evidence>
<evidence type="ECO:0000259" key="2">
    <source>
        <dbReference type="Pfam" id="PF14522"/>
    </source>
</evidence>
<keyword evidence="4" id="KW-1185">Reference proteome</keyword>
<protein>
    <recommendedName>
        <fullName evidence="2">Cytochrome c7-like domain-containing protein</fullName>
    </recommendedName>
</protein>
<dbReference type="Gene3D" id="3.90.10.10">
    <property type="entry name" value="Cytochrome C3"/>
    <property type="match status" value="1"/>
</dbReference>
<comment type="caution">
    <text evidence="3">The sequence shown here is derived from an EMBL/GenBank/DDBJ whole genome shotgun (WGS) entry which is preliminary data.</text>
</comment>
<dbReference type="Proteomes" id="UP001165384">
    <property type="component" value="Unassembled WGS sequence"/>
</dbReference>
<dbReference type="EMBL" id="JAKLTN010000002">
    <property type="protein sequence ID" value="MCG2577167.1"/>
    <property type="molecule type" value="Genomic_DNA"/>
</dbReference>
<feature type="chain" id="PRO_5046427316" description="Cytochrome c7-like domain-containing protein" evidence="1">
    <location>
        <begin position="16"/>
        <end position="185"/>
    </location>
</feature>
<reference evidence="3" key="1">
    <citation type="submission" date="2022-01" db="EMBL/GenBank/DDBJ databases">
        <authorList>
            <person name="Jo J.-H."/>
            <person name="Im W.-T."/>
        </authorList>
    </citation>
    <scope>NUCLEOTIDE SEQUENCE</scope>
    <source>
        <strain evidence="3">XY25</strain>
    </source>
</reference>
<gene>
    <name evidence="3" type="ORF">LZ012_09170</name>
</gene>
<dbReference type="RefSeq" id="WP_275709958.1">
    <property type="nucleotide sequence ID" value="NZ_JAKLTN010000002.1"/>
</dbReference>
<dbReference type="Pfam" id="PF14522">
    <property type="entry name" value="Cytochrome_C7"/>
    <property type="match status" value="1"/>
</dbReference>
<dbReference type="SUPFAM" id="SSF48695">
    <property type="entry name" value="Multiheme cytochromes"/>
    <property type="match status" value="1"/>
</dbReference>
<organism evidence="3 4">
    <name type="scientific">Dechloromonas hankyongensis</name>
    <dbReference type="NCBI Taxonomy" id="2908002"/>
    <lineage>
        <taxon>Bacteria</taxon>
        <taxon>Pseudomonadati</taxon>
        <taxon>Pseudomonadota</taxon>
        <taxon>Betaproteobacteria</taxon>
        <taxon>Rhodocyclales</taxon>
        <taxon>Azonexaceae</taxon>
        <taxon>Dechloromonas</taxon>
    </lineage>
</organism>
<proteinExistence type="predicted"/>
<dbReference type="InterPro" id="IPR026352">
    <property type="entry name" value="Nanowire_3heme"/>
</dbReference>
<keyword evidence="1" id="KW-0732">Signal</keyword>
<name>A0ABS9K1V6_9RHOO</name>
<dbReference type="NCBIfam" id="TIGR04257">
    <property type="entry name" value="nanowire_3heme"/>
    <property type="match status" value="1"/>
</dbReference>
<dbReference type="InterPro" id="IPR036280">
    <property type="entry name" value="Multihaem_cyt_sf"/>
</dbReference>
<dbReference type="InterPro" id="IPR029467">
    <property type="entry name" value="Cyt_c7-like"/>
</dbReference>
<feature type="domain" description="Cytochrome c7-like" evidence="2">
    <location>
        <begin position="97"/>
        <end position="157"/>
    </location>
</feature>
<sequence>MLFLLFFLLLRSAGAGEWLPLNNDGIHDPRSRAVKILQQPREALQGLTPDHAGNQVRWVQVLDKGEIRPREKLFPQTVVQKLDLDVILDAKGGMPAVRFPHRPHTEWLDCVNCHDGLFAKRAGGSKISMFKILQGEQCGVCHGAVAFPLTECARCHSIPRPGHTQPVIPPGIDPRIHQAVGQGQK</sequence>
<accession>A0ABS9K1V6</accession>
<evidence type="ECO:0000256" key="1">
    <source>
        <dbReference type="SAM" id="SignalP"/>
    </source>
</evidence>
<feature type="signal peptide" evidence="1">
    <location>
        <begin position="1"/>
        <end position="15"/>
    </location>
</feature>
<evidence type="ECO:0000313" key="3">
    <source>
        <dbReference type="EMBL" id="MCG2577167.1"/>
    </source>
</evidence>